<proteinExistence type="predicted"/>
<accession>A0A2I1H826</accession>
<dbReference type="VEuPathDB" id="FungiDB:RhiirA1_391717"/>
<evidence type="ECO:0000313" key="2">
    <source>
        <dbReference type="EMBL" id="PKY55029.1"/>
    </source>
</evidence>
<keyword evidence="3" id="KW-1185">Reference proteome</keyword>
<dbReference type="AlphaFoldDB" id="A0A2I1H826"/>
<feature type="region of interest" description="Disordered" evidence="1">
    <location>
        <begin position="44"/>
        <end position="70"/>
    </location>
</feature>
<dbReference type="VEuPathDB" id="FungiDB:FUN_018250"/>
<organism evidence="2 3">
    <name type="scientific">Rhizophagus irregularis</name>
    <dbReference type="NCBI Taxonomy" id="588596"/>
    <lineage>
        <taxon>Eukaryota</taxon>
        <taxon>Fungi</taxon>
        <taxon>Fungi incertae sedis</taxon>
        <taxon>Mucoromycota</taxon>
        <taxon>Glomeromycotina</taxon>
        <taxon>Glomeromycetes</taxon>
        <taxon>Glomerales</taxon>
        <taxon>Glomeraceae</taxon>
        <taxon>Rhizophagus</taxon>
    </lineage>
</organism>
<evidence type="ECO:0000256" key="1">
    <source>
        <dbReference type="SAM" id="MobiDB-lite"/>
    </source>
</evidence>
<dbReference type="Proteomes" id="UP000234323">
    <property type="component" value="Unassembled WGS sequence"/>
</dbReference>
<reference evidence="2 3" key="1">
    <citation type="submission" date="2015-10" db="EMBL/GenBank/DDBJ databases">
        <title>Genome analyses suggest a sexual origin of heterokaryosis in a supposedly ancient asexual fungus.</title>
        <authorList>
            <person name="Ropars J."/>
            <person name="Sedzielewska K."/>
            <person name="Noel J."/>
            <person name="Charron P."/>
            <person name="Farinelli L."/>
            <person name="Marton T."/>
            <person name="Kruger M."/>
            <person name="Pelin A."/>
            <person name="Brachmann A."/>
            <person name="Corradi N."/>
        </authorList>
    </citation>
    <scope>NUCLEOTIDE SEQUENCE [LARGE SCALE GENOMIC DNA]</scope>
    <source>
        <strain evidence="2 3">A4</strain>
    </source>
</reference>
<dbReference type="EMBL" id="LLXI01001754">
    <property type="protein sequence ID" value="PKY55029.1"/>
    <property type="molecule type" value="Genomic_DNA"/>
</dbReference>
<dbReference type="PANTHER" id="PTHR47718:SF3">
    <property type="entry name" value="PROTEIN FAR1-RELATED SEQUENCE 5-LIKE"/>
    <property type="match status" value="1"/>
</dbReference>
<gene>
    <name evidence="2" type="ORF">RhiirA4_427206</name>
</gene>
<evidence type="ECO:0000313" key="3">
    <source>
        <dbReference type="Proteomes" id="UP000234323"/>
    </source>
</evidence>
<comment type="caution">
    <text evidence="2">The sequence shown here is derived from an EMBL/GenBank/DDBJ whole genome shotgun (WGS) entry which is preliminary data.</text>
</comment>
<sequence length="383" mass="44350">MDKSPKRPFLVVYSSEEEEIADVNFLQKEFEEIANKTRDVFEEVEGENDLSNVKSTDSESTEVEGESILSSVKSTDSESTEFDDNIAFRLEIVIKVLALSGDTFKDWDLAERQIEKHATETGFEILKRRLGRNKHGEIISHIFECKNSREYHARKKADIEDNCECESVKKNCPWKVNLYLSSGIIRITSLCKEHNHLLIENIRDMASKFHHLSPEMLEEIEFLVNIGCSAGPIICGLQKRFPDARIYPKNVYNAICIFQRSGKIVKTDAAETYNRLIQLQREEHGWFVEARLEGEDNHLTGIQSTSRVESYNALIKRSVRSSTTLFELDTEIQLQLDKEEQFEQLEEQSHKNLTVELPNIVNRFFKRIDVIIKKYLTPRVLKI</sequence>
<dbReference type="VEuPathDB" id="FungiDB:RhiirA1_465493"/>
<dbReference type="PANTHER" id="PTHR47718">
    <property type="entry name" value="OS01G0519700 PROTEIN"/>
    <property type="match status" value="1"/>
</dbReference>
<evidence type="ECO:0008006" key="4">
    <source>
        <dbReference type="Google" id="ProtNLM"/>
    </source>
</evidence>
<protein>
    <recommendedName>
        <fullName evidence="4">FAR1 domain-containing protein</fullName>
    </recommendedName>
</protein>
<name>A0A2I1H826_9GLOM</name>
<dbReference type="VEuPathDB" id="FungiDB:RhiirFUN_020589"/>